<protein>
    <submittedName>
        <fullName evidence="2">Uncharacterized protein</fullName>
    </submittedName>
</protein>
<dbReference type="Proteomes" id="UP001176961">
    <property type="component" value="Unassembled WGS sequence"/>
</dbReference>
<feature type="signal peptide" evidence="1">
    <location>
        <begin position="1"/>
        <end position="18"/>
    </location>
</feature>
<proteinExistence type="predicted"/>
<gene>
    <name evidence="2" type="ORF">CYNAS_LOCUS14412</name>
    <name evidence="3" type="ORF">CYNAS_LOCUS14413</name>
</gene>
<dbReference type="EMBL" id="CATQJL010000305">
    <property type="protein sequence ID" value="CAJ0602429.1"/>
    <property type="molecule type" value="Genomic_DNA"/>
</dbReference>
<dbReference type="EMBL" id="CATQJL010000305">
    <property type="protein sequence ID" value="CAJ0602430.1"/>
    <property type="molecule type" value="Genomic_DNA"/>
</dbReference>
<accession>A0AA36H2D4</accession>
<keyword evidence="4" id="KW-1185">Reference proteome</keyword>
<evidence type="ECO:0000313" key="4">
    <source>
        <dbReference type="Proteomes" id="UP001176961"/>
    </source>
</evidence>
<keyword evidence="1" id="KW-0732">Signal</keyword>
<feature type="chain" id="PRO_5041588937" evidence="1">
    <location>
        <begin position="19"/>
        <end position="134"/>
    </location>
</feature>
<evidence type="ECO:0000313" key="3">
    <source>
        <dbReference type="EMBL" id="CAJ0602430.1"/>
    </source>
</evidence>
<dbReference type="PROSITE" id="PS51257">
    <property type="entry name" value="PROKAR_LIPOPROTEIN"/>
    <property type="match status" value="1"/>
</dbReference>
<sequence>MKLLCIALVVAPVLTSLACPPKPPTKDRLLTEYIQTRLPGVKSDCWTVFFASKYAARGILQENGFEKVESRYDEHDKMFGLGPHSTESKINVPKTFLQRVKQANEKLQTSMVSKVAVKIGCSVGVPRTVCLLQY</sequence>
<comment type="caution">
    <text evidence="2">The sequence shown here is derived from an EMBL/GenBank/DDBJ whole genome shotgun (WGS) entry which is preliminary data.</text>
</comment>
<name>A0AA36H2D4_CYLNA</name>
<reference evidence="2" key="1">
    <citation type="submission" date="2023-07" db="EMBL/GenBank/DDBJ databases">
        <authorList>
            <consortium name="CYATHOMIX"/>
        </authorList>
    </citation>
    <scope>NUCLEOTIDE SEQUENCE</scope>
    <source>
        <strain evidence="2">N/A</strain>
    </source>
</reference>
<evidence type="ECO:0000313" key="2">
    <source>
        <dbReference type="EMBL" id="CAJ0602429.1"/>
    </source>
</evidence>
<dbReference type="AlphaFoldDB" id="A0AA36H2D4"/>
<evidence type="ECO:0000256" key="1">
    <source>
        <dbReference type="SAM" id="SignalP"/>
    </source>
</evidence>
<organism evidence="2 4">
    <name type="scientific">Cylicocyclus nassatus</name>
    <name type="common">Nematode worm</name>
    <dbReference type="NCBI Taxonomy" id="53992"/>
    <lineage>
        <taxon>Eukaryota</taxon>
        <taxon>Metazoa</taxon>
        <taxon>Ecdysozoa</taxon>
        <taxon>Nematoda</taxon>
        <taxon>Chromadorea</taxon>
        <taxon>Rhabditida</taxon>
        <taxon>Rhabditina</taxon>
        <taxon>Rhabditomorpha</taxon>
        <taxon>Strongyloidea</taxon>
        <taxon>Strongylidae</taxon>
        <taxon>Cylicocyclus</taxon>
    </lineage>
</organism>